<evidence type="ECO:0000259" key="6">
    <source>
        <dbReference type="Pfam" id="PF02465"/>
    </source>
</evidence>
<dbReference type="InterPro" id="IPR003481">
    <property type="entry name" value="FliD_N"/>
</dbReference>
<evidence type="ECO:0000256" key="5">
    <source>
        <dbReference type="RuleBase" id="RU362066"/>
    </source>
</evidence>
<keyword evidence="9" id="KW-1185">Reference proteome</keyword>
<keyword evidence="3 5" id="KW-0175">Coiled coil</keyword>
<dbReference type="GO" id="GO:0071973">
    <property type="term" value="P:bacterial-type flagellum-dependent cell motility"/>
    <property type="evidence" value="ECO:0007669"/>
    <property type="project" value="TreeGrafter"/>
</dbReference>
<protein>
    <recommendedName>
        <fullName evidence="5">Flagellar hook-associated protein 2</fullName>
        <shortName evidence="5">HAP2</shortName>
    </recommendedName>
    <alternativeName>
        <fullName evidence="5">Flagellar cap protein</fullName>
    </alternativeName>
</protein>
<dbReference type="GO" id="GO:0009421">
    <property type="term" value="C:bacterial-type flagellum filament cap"/>
    <property type="evidence" value="ECO:0007669"/>
    <property type="project" value="InterPro"/>
</dbReference>
<gene>
    <name evidence="8" type="ORF">BSZ37_04645</name>
</gene>
<dbReference type="AlphaFoldDB" id="A0A271IXV5"/>
<dbReference type="Pfam" id="PF07195">
    <property type="entry name" value="FliD_C"/>
    <property type="match status" value="1"/>
</dbReference>
<comment type="subunit">
    <text evidence="2 5">Homopentamer.</text>
</comment>
<comment type="caution">
    <text evidence="8">The sequence shown here is derived from an EMBL/GenBank/DDBJ whole genome shotgun (WGS) entry which is preliminary data.</text>
</comment>
<dbReference type="EMBL" id="MQWD01000001">
    <property type="protein sequence ID" value="PAP75778.1"/>
    <property type="molecule type" value="Genomic_DNA"/>
</dbReference>
<evidence type="ECO:0000313" key="8">
    <source>
        <dbReference type="EMBL" id="PAP75778.1"/>
    </source>
</evidence>
<dbReference type="Proteomes" id="UP000216339">
    <property type="component" value="Unassembled WGS sequence"/>
</dbReference>
<dbReference type="InterPro" id="IPR040026">
    <property type="entry name" value="FliD"/>
</dbReference>
<dbReference type="GO" id="GO:0007155">
    <property type="term" value="P:cell adhesion"/>
    <property type="evidence" value="ECO:0007669"/>
    <property type="project" value="InterPro"/>
</dbReference>
<dbReference type="PANTHER" id="PTHR30288">
    <property type="entry name" value="FLAGELLAR CAP/ASSEMBLY PROTEIN FLID"/>
    <property type="match status" value="1"/>
</dbReference>
<evidence type="ECO:0000313" key="9">
    <source>
        <dbReference type="Proteomes" id="UP000216339"/>
    </source>
</evidence>
<accession>A0A271IXV5</accession>
<reference evidence="8 9" key="1">
    <citation type="submission" date="2016-11" db="EMBL/GenBank/DDBJ databases">
        <title>Study of marine rhodopsin-containing bacteria.</title>
        <authorList>
            <person name="Yoshizawa S."/>
            <person name="Kumagai Y."/>
            <person name="Kogure K."/>
        </authorList>
    </citation>
    <scope>NUCLEOTIDE SEQUENCE [LARGE SCALE GENOMIC DNA]</scope>
    <source>
        <strain evidence="8 9">SAORIC-28</strain>
    </source>
</reference>
<feature type="coiled-coil region" evidence="5">
    <location>
        <begin position="430"/>
        <end position="457"/>
    </location>
</feature>
<sequence length="485" mass="50393">MANLSTIYNSSSLYEQLISQVIAVESQPKLKLRAEQTEHSVYKGVLSDFSSKASALDAVLDRLADPLRAPFAGRRATPGSGAGFTASASDDAAFGQHDVRVTQLARADARISKRVDAAGTALATQFGGTTTSFTVHVAQPEGDPVALEVAYAVAADATDDEVLAGIASAVNAAVTEAEGDGRLAEGTGLGASVVHETAGTSRLSLRGHATGYANRLTFSDPDGLLAALEVDRTTAASGTGGGAVHAVGTGAEDSALSASFTLDGLTMYRDSNTVDDALDGVTLTLTAPTDAAVSLDVGTDVAGIRKEVEAFVKAYNGLATFLNTKTKVDADAGTRGTFASDASVRGLRTGLRSDLTRAAGDGTFRGLADLGITTERDGTLTIDTAALEAAIAASPDAVGRLFTDDDGYVARLAGRIDGLLGSSGTIEQRKETADARIKRLDTQIERWEARLSFREESLRAQFAQFEQISTVAQSQQSSLMSLFYF</sequence>
<comment type="function">
    <text evidence="5">Required for morphogenesis and for the elongation of the flagellar filament by facilitating polymerization of the flagellin monomers at the tip of growing filament. Forms a capping structure, which prevents flagellin subunits (transported through the central channel of the flagellum) from leaking out without polymerization at the distal end.</text>
</comment>
<dbReference type="OrthoDB" id="9813318at2"/>
<evidence type="ECO:0000256" key="3">
    <source>
        <dbReference type="ARBA" id="ARBA00023054"/>
    </source>
</evidence>
<evidence type="ECO:0000259" key="7">
    <source>
        <dbReference type="Pfam" id="PF07195"/>
    </source>
</evidence>
<dbReference type="PANTHER" id="PTHR30288:SF0">
    <property type="entry name" value="FLAGELLAR HOOK-ASSOCIATED PROTEIN 2"/>
    <property type="match status" value="1"/>
</dbReference>
<dbReference type="InterPro" id="IPR010809">
    <property type="entry name" value="FliD_C"/>
</dbReference>
<feature type="domain" description="Flagellar hook-associated protein 2 C-terminal" evidence="7">
    <location>
        <begin position="257"/>
        <end position="469"/>
    </location>
</feature>
<feature type="domain" description="Flagellar hook-associated protein 2 N-terminal" evidence="6">
    <location>
        <begin position="14"/>
        <end position="108"/>
    </location>
</feature>
<evidence type="ECO:0000256" key="2">
    <source>
        <dbReference type="ARBA" id="ARBA00011255"/>
    </source>
</evidence>
<dbReference type="GO" id="GO:0005576">
    <property type="term" value="C:extracellular region"/>
    <property type="evidence" value="ECO:0007669"/>
    <property type="project" value="UniProtKB-SubCell"/>
</dbReference>
<comment type="similarity">
    <text evidence="1 5">Belongs to the FliD family.</text>
</comment>
<proteinExistence type="inferred from homology"/>
<dbReference type="GO" id="GO:0009424">
    <property type="term" value="C:bacterial-type flagellum hook"/>
    <property type="evidence" value="ECO:0007669"/>
    <property type="project" value="UniProtKB-UniRule"/>
</dbReference>
<dbReference type="RefSeq" id="WP_095509422.1">
    <property type="nucleotide sequence ID" value="NZ_MQWD01000001.1"/>
</dbReference>
<dbReference type="Pfam" id="PF02465">
    <property type="entry name" value="FliD_N"/>
    <property type="match status" value="1"/>
</dbReference>
<keyword evidence="4 5" id="KW-0975">Bacterial flagellum</keyword>
<keyword evidence="5" id="KW-0964">Secreted</keyword>
<organism evidence="8 9">
    <name type="scientific">Rubrivirga marina</name>
    <dbReference type="NCBI Taxonomy" id="1196024"/>
    <lineage>
        <taxon>Bacteria</taxon>
        <taxon>Pseudomonadati</taxon>
        <taxon>Rhodothermota</taxon>
        <taxon>Rhodothermia</taxon>
        <taxon>Rhodothermales</taxon>
        <taxon>Rubricoccaceae</taxon>
        <taxon>Rubrivirga</taxon>
    </lineage>
</organism>
<name>A0A271IXV5_9BACT</name>
<evidence type="ECO:0000256" key="4">
    <source>
        <dbReference type="ARBA" id="ARBA00023143"/>
    </source>
</evidence>
<comment type="subcellular location">
    <subcellularLocation>
        <location evidence="5">Secreted</location>
    </subcellularLocation>
    <subcellularLocation>
        <location evidence="5">Bacterial flagellum</location>
    </subcellularLocation>
</comment>
<evidence type="ECO:0000256" key="1">
    <source>
        <dbReference type="ARBA" id="ARBA00009764"/>
    </source>
</evidence>